<accession>A0AB74UQ81</accession>
<dbReference type="InterPro" id="IPR050879">
    <property type="entry name" value="Acyltransferase_3"/>
</dbReference>
<dbReference type="GO" id="GO:0016020">
    <property type="term" value="C:membrane"/>
    <property type="evidence" value="ECO:0007669"/>
    <property type="project" value="TreeGrafter"/>
</dbReference>
<feature type="transmembrane region" description="Helical" evidence="1">
    <location>
        <begin position="213"/>
        <end position="233"/>
    </location>
</feature>
<dbReference type="PANTHER" id="PTHR23028">
    <property type="entry name" value="ACETYLTRANSFERASE"/>
    <property type="match status" value="1"/>
</dbReference>
<evidence type="ECO:0000313" key="3">
    <source>
        <dbReference type="EMBL" id="XHV15890.1"/>
    </source>
</evidence>
<reference evidence="3" key="1">
    <citation type="submission" date="2024-10" db="EMBL/GenBank/DDBJ databases">
        <title>Newly identified hadal zoon P2-like virus reveal genomic diversity and biogeographic distributions.</title>
        <authorList>
            <person name="Liu Y."/>
        </authorList>
    </citation>
    <scope>NUCLEOTIDE SEQUENCE</scope>
</reference>
<feature type="transmembrane region" description="Helical" evidence="1">
    <location>
        <begin position="60"/>
        <end position="83"/>
    </location>
</feature>
<feature type="transmembrane region" description="Helical" evidence="1">
    <location>
        <begin position="188"/>
        <end position="207"/>
    </location>
</feature>
<keyword evidence="1" id="KW-0472">Membrane</keyword>
<sequence length="366" mass="41007">MSGYLANYVPGRDNNFNLIRFVAATLVLFSHSFALSIGSSDAEPLRATIGMTWGDIAVDIFFITSGFLIAGSFFARSNILAFLWARALRIYPALIIAVLFCVFVIGLAFTSLEPREYLTHEQTHRYLINNITLLWGIEYSLPGVFANNPFAYAVNGSLWTMPYEVKMYILLTIIFAMIALASRATKIFSYQFITAVIGTGAVCFHIANHFEDLVTGQFLRLFAMFFVGAAFYAWRERILLSSRITALLVALLIASAFINESLFFVIYCLSLPLIIFGLAYLPSGHVRSFNKLGDYSYGLYIFAFPVQQSLAAIVPNISVFSMIALSFLVTSTLAVLSWHVVEKKCLKMKNVNIIPERFFKSLFSKP</sequence>
<keyword evidence="1" id="KW-1133">Transmembrane helix</keyword>
<organism evidence="3">
    <name type="scientific">Halomonas phage vB_HboP_4908</name>
    <dbReference type="NCBI Taxonomy" id="3350578"/>
    <lineage>
        <taxon>Viruses</taxon>
    </lineage>
</organism>
<proteinExistence type="predicted"/>
<feature type="domain" description="Acyltransferase 3" evidence="2">
    <location>
        <begin position="14"/>
        <end position="335"/>
    </location>
</feature>
<feature type="transmembrane region" description="Helical" evidence="1">
    <location>
        <begin position="21"/>
        <end position="40"/>
    </location>
</feature>
<protein>
    <submittedName>
        <fullName evidence="3">Exopolysaccharide production protein ExoZ</fullName>
    </submittedName>
</protein>
<dbReference type="GO" id="GO:0016747">
    <property type="term" value="F:acyltransferase activity, transferring groups other than amino-acyl groups"/>
    <property type="evidence" value="ECO:0007669"/>
    <property type="project" value="InterPro"/>
</dbReference>
<dbReference type="EMBL" id="PQ368759">
    <property type="protein sequence ID" value="XHV15890.1"/>
    <property type="molecule type" value="Genomic_DNA"/>
</dbReference>
<evidence type="ECO:0000256" key="1">
    <source>
        <dbReference type="SAM" id="Phobius"/>
    </source>
</evidence>
<feature type="transmembrane region" description="Helical" evidence="1">
    <location>
        <begin position="165"/>
        <end position="181"/>
    </location>
</feature>
<feature type="transmembrane region" description="Helical" evidence="1">
    <location>
        <begin position="240"/>
        <end position="258"/>
    </location>
</feature>
<keyword evidence="1" id="KW-0812">Transmembrane</keyword>
<feature type="transmembrane region" description="Helical" evidence="1">
    <location>
        <begin position="264"/>
        <end position="283"/>
    </location>
</feature>
<dbReference type="GO" id="GO:0000271">
    <property type="term" value="P:polysaccharide biosynthetic process"/>
    <property type="evidence" value="ECO:0007669"/>
    <property type="project" value="TreeGrafter"/>
</dbReference>
<feature type="transmembrane region" description="Helical" evidence="1">
    <location>
        <begin position="320"/>
        <end position="341"/>
    </location>
</feature>
<dbReference type="InterPro" id="IPR002656">
    <property type="entry name" value="Acyl_transf_3_dom"/>
</dbReference>
<name>A0AB74UQ81_9VIRU</name>
<feature type="transmembrane region" description="Helical" evidence="1">
    <location>
        <begin position="90"/>
        <end position="109"/>
    </location>
</feature>
<dbReference type="Pfam" id="PF01757">
    <property type="entry name" value="Acyl_transf_3"/>
    <property type="match status" value="1"/>
</dbReference>
<feature type="transmembrane region" description="Helical" evidence="1">
    <location>
        <begin position="295"/>
        <end position="314"/>
    </location>
</feature>
<dbReference type="PANTHER" id="PTHR23028:SF53">
    <property type="entry name" value="ACYL_TRANSF_3 DOMAIN-CONTAINING PROTEIN"/>
    <property type="match status" value="1"/>
</dbReference>
<evidence type="ECO:0000259" key="2">
    <source>
        <dbReference type="Pfam" id="PF01757"/>
    </source>
</evidence>